<keyword evidence="1" id="KW-0472">Membrane</keyword>
<accession>A0A1B0A4B9</accession>
<keyword evidence="1" id="KW-1133">Transmembrane helix</keyword>
<evidence type="ECO:0000313" key="2">
    <source>
        <dbReference type="EnsemblMetazoa" id="GPAI034102-PA"/>
    </source>
</evidence>
<feature type="transmembrane region" description="Helical" evidence="1">
    <location>
        <begin position="97"/>
        <end position="117"/>
    </location>
</feature>
<keyword evidence="3" id="KW-1185">Reference proteome</keyword>
<proteinExistence type="predicted"/>
<dbReference type="Proteomes" id="UP000092445">
    <property type="component" value="Unassembled WGS sequence"/>
</dbReference>
<evidence type="ECO:0000256" key="1">
    <source>
        <dbReference type="SAM" id="Phobius"/>
    </source>
</evidence>
<reference evidence="3" key="1">
    <citation type="submission" date="2014-03" db="EMBL/GenBank/DDBJ databases">
        <authorList>
            <person name="Aksoy S."/>
            <person name="Warren W."/>
            <person name="Wilson R.K."/>
        </authorList>
    </citation>
    <scope>NUCLEOTIDE SEQUENCE [LARGE SCALE GENOMIC DNA]</scope>
    <source>
        <strain evidence="3">IAEA</strain>
    </source>
</reference>
<reference evidence="2" key="2">
    <citation type="submission" date="2020-05" db="UniProtKB">
        <authorList>
            <consortium name="EnsemblMetazoa"/>
        </authorList>
    </citation>
    <scope>IDENTIFICATION</scope>
    <source>
        <strain evidence="2">IAEA</strain>
    </source>
</reference>
<dbReference type="VEuPathDB" id="VectorBase:GPAI034102"/>
<organism evidence="2 3">
    <name type="scientific">Glossina pallidipes</name>
    <name type="common">Tsetse fly</name>
    <dbReference type="NCBI Taxonomy" id="7398"/>
    <lineage>
        <taxon>Eukaryota</taxon>
        <taxon>Metazoa</taxon>
        <taxon>Ecdysozoa</taxon>
        <taxon>Arthropoda</taxon>
        <taxon>Hexapoda</taxon>
        <taxon>Insecta</taxon>
        <taxon>Pterygota</taxon>
        <taxon>Neoptera</taxon>
        <taxon>Endopterygota</taxon>
        <taxon>Diptera</taxon>
        <taxon>Brachycera</taxon>
        <taxon>Muscomorpha</taxon>
        <taxon>Hippoboscoidea</taxon>
        <taxon>Glossinidae</taxon>
        <taxon>Glossina</taxon>
    </lineage>
</organism>
<evidence type="ECO:0000313" key="3">
    <source>
        <dbReference type="Proteomes" id="UP000092445"/>
    </source>
</evidence>
<sequence>MQTCFHSFPSKRNNPTIQPIDDHSNAKLSTQNLVLANTRPLRPFLHLIWQMNRWYMCQVSTHCLKNTSYSAAYLSFLNEPLSSASPFDWLAVCHFNFIPMLVAFYLRLYFCLALKFARYKSPYRLKRIEIPCQRSIWVWGRDASKKDKSIVSVSQNLLSLLTYLLPDVIIKRKVTQTLMNQCSLTYFGLIAMDSRVAFAL</sequence>
<dbReference type="AlphaFoldDB" id="A0A1B0A4B9"/>
<protein>
    <submittedName>
        <fullName evidence="2">Uncharacterized protein</fullName>
    </submittedName>
</protein>
<dbReference type="EnsemblMetazoa" id="GPAI034102-RA">
    <property type="protein sequence ID" value="GPAI034102-PA"/>
    <property type="gene ID" value="GPAI034102"/>
</dbReference>
<keyword evidence="1" id="KW-0812">Transmembrane</keyword>
<name>A0A1B0A4B9_GLOPL</name>